<comment type="caution">
    <text evidence="1">The sequence shown here is derived from an EMBL/GenBank/DDBJ whole genome shotgun (WGS) entry which is preliminary data.</text>
</comment>
<sequence>MKRMAVVTIRYQDYAMSMSDATTLMAIAQRAKEVKRDDFRSAYSPVDAEGGEPFARHMEIAMVSAKKTVIPKSHRLTFERKE</sequence>
<name>A0A7W4NLQ4_9PROT</name>
<dbReference type="EMBL" id="JABEQJ010000008">
    <property type="protein sequence ID" value="MBB2160106.1"/>
    <property type="molecule type" value="Genomic_DNA"/>
</dbReference>
<dbReference type="RefSeq" id="WP_182996967.1">
    <property type="nucleotide sequence ID" value="NZ_JABEQJ010000008.1"/>
</dbReference>
<protein>
    <submittedName>
        <fullName evidence="1">Uncharacterized protein</fullName>
    </submittedName>
</protein>
<accession>A0A7W4NLQ4</accession>
<dbReference type="AlphaFoldDB" id="A0A7W4NLQ4"/>
<dbReference type="Proteomes" id="UP000589085">
    <property type="component" value="Unassembled WGS sequence"/>
</dbReference>
<gene>
    <name evidence="1" type="ORF">HLH48_07950</name>
</gene>
<proteinExistence type="predicted"/>
<reference evidence="1 2" key="1">
    <citation type="submission" date="2020-04" db="EMBL/GenBank/DDBJ databases">
        <title>Description of novel Gluconacetobacter.</title>
        <authorList>
            <person name="Sombolestani A."/>
        </authorList>
    </citation>
    <scope>NUCLEOTIDE SEQUENCE [LARGE SCALE GENOMIC DNA]</scope>
    <source>
        <strain evidence="1 2">LMG 19747</strain>
    </source>
</reference>
<evidence type="ECO:0000313" key="2">
    <source>
        <dbReference type="Proteomes" id="UP000589085"/>
    </source>
</evidence>
<evidence type="ECO:0000313" key="1">
    <source>
        <dbReference type="EMBL" id="MBB2160106.1"/>
    </source>
</evidence>
<organism evidence="1 2">
    <name type="scientific">Gluconacetobacter sacchari</name>
    <dbReference type="NCBI Taxonomy" id="92759"/>
    <lineage>
        <taxon>Bacteria</taxon>
        <taxon>Pseudomonadati</taxon>
        <taxon>Pseudomonadota</taxon>
        <taxon>Alphaproteobacteria</taxon>
        <taxon>Acetobacterales</taxon>
        <taxon>Acetobacteraceae</taxon>
        <taxon>Gluconacetobacter</taxon>
    </lineage>
</organism>